<feature type="compositionally biased region" description="Low complexity" evidence="1">
    <location>
        <begin position="690"/>
        <end position="699"/>
    </location>
</feature>
<organism evidence="4 5">
    <name type="scientific">Aspergillus chevalieri</name>
    <name type="common">Eurotium chevalieri</name>
    <dbReference type="NCBI Taxonomy" id="182096"/>
    <lineage>
        <taxon>Eukaryota</taxon>
        <taxon>Fungi</taxon>
        <taxon>Dikarya</taxon>
        <taxon>Ascomycota</taxon>
        <taxon>Pezizomycotina</taxon>
        <taxon>Eurotiomycetes</taxon>
        <taxon>Eurotiomycetidae</taxon>
        <taxon>Eurotiales</taxon>
        <taxon>Aspergillaceae</taxon>
        <taxon>Aspergillus</taxon>
        <taxon>Aspergillus subgen. Aspergillus</taxon>
    </lineage>
</organism>
<protein>
    <recommendedName>
        <fullName evidence="3">Dystroglycan-type cadherin-like domain-containing protein</fullName>
    </recommendedName>
</protein>
<evidence type="ECO:0000259" key="3">
    <source>
        <dbReference type="SMART" id="SM00736"/>
    </source>
</evidence>
<feature type="compositionally biased region" description="Pro residues" evidence="1">
    <location>
        <begin position="562"/>
        <end position="577"/>
    </location>
</feature>
<feature type="compositionally biased region" description="Polar residues" evidence="1">
    <location>
        <begin position="722"/>
        <end position="734"/>
    </location>
</feature>
<feature type="domain" description="Dystroglycan-type cadherin-like" evidence="3">
    <location>
        <begin position="371"/>
        <end position="469"/>
    </location>
</feature>
<reference evidence="4" key="1">
    <citation type="submission" date="2021-01" db="EMBL/GenBank/DDBJ databases">
        <authorList>
            <consortium name="Aspergillus chevalieri M1 genome sequencing consortium"/>
            <person name="Kazuki M."/>
            <person name="Futagami T."/>
        </authorList>
    </citation>
    <scope>NUCLEOTIDE SEQUENCE</scope>
    <source>
        <strain evidence="4">M1</strain>
    </source>
</reference>
<evidence type="ECO:0000313" key="5">
    <source>
        <dbReference type="Proteomes" id="UP000637239"/>
    </source>
</evidence>
<feature type="compositionally biased region" description="Polar residues" evidence="1">
    <location>
        <begin position="1002"/>
        <end position="1012"/>
    </location>
</feature>
<dbReference type="RefSeq" id="XP_043135489.1">
    <property type="nucleotide sequence ID" value="XM_043277628.1"/>
</dbReference>
<dbReference type="InterPro" id="IPR015919">
    <property type="entry name" value="Cadherin-like_sf"/>
</dbReference>
<feature type="domain" description="Dystroglycan-type cadherin-like" evidence="3">
    <location>
        <begin position="80"/>
        <end position="171"/>
    </location>
</feature>
<feature type="region of interest" description="Disordered" evidence="1">
    <location>
        <begin position="526"/>
        <end position="581"/>
    </location>
</feature>
<dbReference type="Proteomes" id="UP000637239">
    <property type="component" value="Chromosome 3"/>
</dbReference>
<dbReference type="SMART" id="SM00736">
    <property type="entry name" value="CADG"/>
    <property type="match status" value="3"/>
</dbReference>
<reference evidence="4" key="2">
    <citation type="submission" date="2021-02" db="EMBL/GenBank/DDBJ databases">
        <title>Aspergillus chevalieri M1 genome sequence.</title>
        <authorList>
            <person name="Kadooka C."/>
            <person name="Mori K."/>
            <person name="Futagami T."/>
        </authorList>
    </citation>
    <scope>NUCLEOTIDE SEQUENCE</scope>
    <source>
        <strain evidence="4">M1</strain>
    </source>
</reference>
<keyword evidence="2" id="KW-0472">Membrane</keyword>
<sequence>MSPICIRGGKEHAPSNNDVSTYFGDIKHIQFSLPFSSRPSASIRISIRASSEPSRTMALLGLIVLAFVLAVNASLSANYPVNAQLPPVARKSKPFEFVFSAGTFGGADANTKYSLEDAPSWLNVESKGRILSGTPQSEDVGEKKFKLVADGPSGSASMEVTLVVSPEDGPKPGKPLLPQLEKFCPTSAPSTIFVRPGDSFSLSFDSETFADTRNSTVYYGTSPENSPLPSWVRFDPVDLRFSGTTPKGGPQSFTFNLIASDVLGFSAVTYTFEMAVRPHILSFNDTLQTFSLSRGGEFKSPAFHEYLTLDGRIPTEEDLTDISVEGPDWLSLDNKTLILSGTSPSDAKNENVTISITDVNEDVANMIVSLQYSKLFLDGVAGCDATIGEDFSYTFDESILTDDSVGLEVNSDERLPSWLHYDAGKKKLHGFVPEDASSQKYTVDLTATKGLTKDTRKFTIDVAEAGQHDHTNTDKSVESGSATGTGGNNHQKKAGTIAIAVIIPCVFVASAILLFFCWRRKRKGGSSHDDEDFQSQKPPAGPNPQPTLPKCQPFEDTISHSMPPPTQSPPPPSPPPKLELKPFFNATTFEKTDTFVTEKPAEDATADKENVLPRSTVGWDFSSLHERPEQGQEPEDVLTQDKRRSLHASLSVQRQTSQSKRREPLKPIQGRRSLKRNSAASSRSKRLSKRSSGLSSVASGLPVRLSGAGHGAGSFGPAGRGSWQNTYPSMQSDESGMGNLAPLFPRPPPRARESIEYARRASMRALARENSTISESDSLEAFVHTRAKSRNSTNPMFSGQSNRRTSSGFRALERKRSTLSRADTESTGNFSTYDQRQSLQERPYSMARSASIYTNDNRQSAYLPPASRMSYMQASPAAYPSQSSLAQNYRDVLSPLPHFMSEASLAQGGRRLEDVEEHDSMVNSELQYGGGHYGEQRPPALHRLSSSCYDCRRMSTYTNEEELPRGRFQRSPSLPLDDPRGRRMSSLWSAGVGNENEPRGMSSEQTWQTLSMEDSHDFPRDRTGSSFGAFL</sequence>
<dbReference type="GO" id="GO:0005509">
    <property type="term" value="F:calcium ion binding"/>
    <property type="evidence" value="ECO:0007669"/>
    <property type="project" value="InterPro"/>
</dbReference>
<feature type="compositionally biased region" description="Polar residues" evidence="1">
    <location>
        <begin position="819"/>
        <end position="840"/>
    </location>
</feature>
<dbReference type="KEGG" id="ache:ACHE_30954A"/>
<feature type="compositionally biased region" description="Polar residues" evidence="1">
    <location>
        <begin position="648"/>
        <end position="658"/>
    </location>
</feature>
<keyword evidence="2" id="KW-0812">Transmembrane</keyword>
<keyword evidence="2" id="KW-1133">Transmembrane helix</keyword>
<dbReference type="GeneID" id="66981326"/>
<dbReference type="Pfam" id="PF05345">
    <property type="entry name" value="He_PIG"/>
    <property type="match status" value="4"/>
</dbReference>
<feature type="domain" description="Dystroglycan-type cadherin-like" evidence="3">
    <location>
        <begin position="184"/>
        <end position="283"/>
    </location>
</feature>
<dbReference type="Gene3D" id="2.60.40.10">
    <property type="entry name" value="Immunoglobulins"/>
    <property type="match status" value="3"/>
</dbReference>
<dbReference type="InterPro" id="IPR013783">
    <property type="entry name" value="Ig-like_fold"/>
</dbReference>
<feature type="compositionally biased region" description="Basic and acidic residues" evidence="1">
    <location>
        <begin position="1013"/>
        <end position="1023"/>
    </location>
</feature>
<feature type="region of interest" description="Disordered" evidence="1">
    <location>
        <begin position="463"/>
        <end position="491"/>
    </location>
</feature>
<feature type="region of interest" description="Disordered" evidence="1">
    <location>
        <begin position="786"/>
        <end position="844"/>
    </location>
</feature>
<feature type="compositionally biased region" description="Basic and acidic residues" evidence="1">
    <location>
        <begin position="466"/>
        <end position="477"/>
    </location>
</feature>
<evidence type="ECO:0000313" key="4">
    <source>
        <dbReference type="EMBL" id="BCR86967.1"/>
    </source>
</evidence>
<proteinExistence type="predicted"/>
<feature type="region of interest" description="Disordered" evidence="1">
    <location>
        <begin position="623"/>
        <end position="750"/>
    </location>
</feature>
<keyword evidence="5" id="KW-1185">Reference proteome</keyword>
<evidence type="ECO:0000256" key="2">
    <source>
        <dbReference type="SAM" id="Phobius"/>
    </source>
</evidence>
<feature type="region of interest" description="Disordered" evidence="1">
    <location>
        <begin position="960"/>
        <end position="1031"/>
    </location>
</feature>
<feature type="transmembrane region" description="Helical" evidence="2">
    <location>
        <begin position="497"/>
        <end position="518"/>
    </location>
</feature>
<accession>A0A7R7VLM9</accession>
<dbReference type="AlphaFoldDB" id="A0A7R7VLM9"/>
<dbReference type="SUPFAM" id="SSF49313">
    <property type="entry name" value="Cadherin-like"/>
    <property type="match status" value="3"/>
</dbReference>
<dbReference type="GO" id="GO:0016020">
    <property type="term" value="C:membrane"/>
    <property type="evidence" value="ECO:0007669"/>
    <property type="project" value="InterPro"/>
</dbReference>
<dbReference type="EMBL" id="AP024418">
    <property type="protein sequence ID" value="BCR86967.1"/>
    <property type="molecule type" value="Genomic_DNA"/>
</dbReference>
<feature type="compositionally biased region" description="Gly residues" evidence="1">
    <location>
        <begin position="708"/>
        <end position="719"/>
    </location>
</feature>
<name>A0A7R7VLM9_ASPCH</name>
<gene>
    <name evidence="4" type="ORF">ACHE_30954A</name>
</gene>
<evidence type="ECO:0000256" key="1">
    <source>
        <dbReference type="SAM" id="MobiDB-lite"/>
    </source>
</evidence>
<dbReference type="InterPro" id="IPR006644">
    <property type="entry name" value="Cadg"/>
</dbReference>
<feature type="compositionally biased region" description="Polar residues" evidence="1">
    <location>
        <begin position="790"/>
        <end position="808"/>
    </location>
</feature>
<feature type="transmembrane region" description="Helical" evidence="2">
    <location>
        <begin position="57"/>
        <end position="75"/>
    </location>
</feature>